<comment type="similarity">
    <text evidence="1 10 11">Belongs to the HAM1 NTPase family.</text>
</comment>
<dbReference type="PANTHER" id="PTHR11067:SF9">
    <property type="entry name" value="INOSINE TRIPHOSPHATE PYROPHOSPHATASE"/>
    <property type="match status" value="1"/>
</dbReference>
<dbReference type="GO" id="GO:0000166">
    <property type="term" value="F:nucleotide binding"/>
    <property type="evidence" value="ECO:0007669"/>
    <property type="project" value="UniProtKB-KW"/>
</dbReference>
<keyword evidence="13" id="KW-1185">Reference proteome</keyword>
<dbReference type="GO" id="GO:0017111">
    <property type="term" value="F:ribonucleoside triphosphate phosphatase activity"/>
    <property type="evidence" value="ECO:0007669"/>
    <property type="project" value="InterPro"/>
</dbReference>
<comment type="caution">
    <text evidence="12">The sequence shown here is derived from an EMBL/GenBank/DDBJ whole genome shotgun (WGS) entry which is preliminary data.</text>
</comment>
<keyword evidence="7 10" id="KW-0546">Nucleotide metabolism</keyword>
<feature type="binding site" evidence="10">
    <location>
        <begin position="156"/>
        <end position="159"/>
    </location>
    <ligand>
        <name>substrate</name>
    </ligand>
</feature>
<organism evidence="12 13">
    <name type="scientific">Natronospira elongata</name>
    <dbReference type="NCBI Taxonomy" id="3110268"/>
    <lineage>
        <taxon>Bacteria</taxon>
        <taxon>Pseudomonadati</taxon>
        <taxon>Pseudomonadota</taxon>
        <taxon>Gammaproteobacteria</taxon>
        <taxon>Natronospirales</taxon>
        <taxon>Natronospiraceae</taxon>
        <taxon>Natronospira</taxon>
    </lineage>
</organism>
<evidence type="ECO:0000256" key="4">
    <source>
        <dbReference type="ARBA" id="ARBA00022741"/>
    </source>
</evidence>
<feature type="binding site" evidence="10">
    <location>
        <begin position="184"/>
        <end position="185"/>
    </location>
    <ligand>
        <name>substrate</name>
    </ligand>
</feature>
<proteinExistence type="inferred from homology"/>
<name>A0AAP6JGK9_9GAMM</name>
<dbReference type="GO" id="GO:0005829">
    <property type="term" value="C:cytosol"/>
    <property type="evidence" value="ECO:0007669"/>
    <property type="project" value="TreeGrafter"/>
</dbReference>
<keyword evidence="6 10" id="KW-0460">Magnesium</keyword>
<dbReference type="EMBL" id="JAYGII010000014">
    <property type="protein sequence ID" value="MEA5445744.1"/>
    <property type="molecule type" value="Genomic_DNA"/>
</dbReference>
<accession>A0AAP6JGK9</accession>
<feature type="active site" description="Proton acceptor" evidence="10">
    <location>
        <position position="71"/>
    </location>
</feature>
<dbReference type="GO" id="GO:0009146">
    <property type="term" value="P:purine nucleoside triphosphate catabolic process"/>
    <property type="evidence" value="ECO:0007669"/>
    <property type="project" value="UniProtKB-UniRule"/>
</dbReference>
<evidence type="ECO:0000256" key="6">
    <source>
        <dbReference type="ARBA" id="ARBA00022842"/>
    </source>
</evidence>
<feature type="binding site" evidence="10">
    <location>
        <position position="72"/>
    </location>
    <ligand>
        <name>substrate</name>
    </ligand>
</feature>
<comment type="catalytic activity">
    <reaction evidence="10">
        <text>ITP + H2O = IMP + diphosphate + H(+)</text>
        <dbReference type="Rhea" id="RHEA:29399"/>
        <dbReference type="ChEBI" id="CHEBI:15377"/>
        <dbReference type="ChEBI" id="CHEBI:15378"/>
        <dbReference type="ChEBI" id="CHEBI:33019"/>
        <dbReference type="ChEBI" id="CHEBI:58053"/>
        <dbReference type="ChEBI" id="CHEBI:61402"/>
        <dbReference type="EC" id="3.6.1.66"/>
    </reaction>
</comment>
<evidence type="ECO:0000256" key="8">
    <source>
        <dbReference type="ARBA" id="ARBA00051875"/>
    </source>
</evidence>
<dbReference type="FunFam" id="3.90.950.10:FF:000001">
    <property type="entry name" value="dITP/XTP pyrophosphatase"/>
    <property type="match status" value="1"/>
</dbReference>
<feature type="binding site" evidence="10">
    <location>
        <begin position="10"/>
        <end position="15"/>
    </location>
    <ligand>
        <name>substrate</name>
    </ligand>
</feature>
<dbReference type="InterPro" id="IPR029001">
    <property type="entry name" value="ITPase-like_fam"/>
</dbReference>
<evidence type="ECO:0000256" key="3">
    <source>
        <dbReference type="ARBA" id="ARBA00022723"/>
    </source>
</evidence>
<dbReference type="GO" id="GO:0035870">
    <property type="term" value="F:dITP diphosphatase activity"/>
    <property type="evidence" value="ECO:0007669"/>
    <property type="project" value="UniProtKB-UniRule"/>
</dbReference>
<comment type="function">
    <text evidence="10">Pyrophosphatase that catalyzes the hydrolysis of nucleoside triphosphates to their monophosphate derivatives, with a high preference for the non-canonical purine nucleotides XTP (xanthosine triphosphate), dITP (deoxyinosine triphosphate) and ITP. Seems to function as a house-cleaning enzyme that removes non-canonical purine nucleotides from the nucleotide pool, thus preventing their incorporation into DNA/RNA and avoiding chromosomal lesions.</text>
</comment>
<dbReference type="Proteomes" id="UP001302316">
    <property type="component" value="Unassembled WGS sequence"/>
</dbReference>
<evidence type="ECO:0000256" key="11">
    <source>
        <dbReference type="RuleBase" id="RU003781"/>
    </source>
</evidence>
<feature type="binding site" evidence="10">
    <location>
        <position position="71"/>
    </location>
    <ligand>
        <name>Mg(2+)</name>
        <dbReference type="ChEBI" id="CHEBI:18420"/>
    </ligand>
</feature>
<dbReference type="GO" id="GO:0036220">
    <property type="term" value="F:ITP diphosphatase activity"/>
    <property type="evidence" value="ECO:0007669"/>
    <property type="project" value="UniProtKB-UniRule"/>
</dbReference>
<sequence length="201" mass="21563">MAIRELVLASNNQGKLGELKGMLEGFGIQVMAQSDFQTPEADETAATFLENALIKARNATAYSGRPALADDSGLCVDCLDGAPGVRSARYAGPDASDSDNVQRLLQALDGVPADGRQARFVCVMALLRDVNDPLPLIAQAEWQGRIIEQPRGDGGFGYDPVFLPDGEDRTAAELPAAEKNRLSHRGQALALLQRLLRSETE</sequence>
<comment type="catalytic activity">
    <reaction evidence="8 10">
        <text>dITP + H2O = dIMP + diphosphate + H(+)</text>
        <dbReference type="Rhea" id="RHEA:28342"/>
        <dbReference type="ChEBI" id="CHEBI:15377"/>
        <dbReference type="ChEBI" id="CHEBI:15378"/>
        <dbReference type="ChEBI" id="CHEBI:33019"/>
        <dbReference type="ChEBI" id="CHEBI:61194"/>
        <dbReference type="ChEBI" id="CHEBI:61382"/>
        <dbReference type="EC" id="3.6.1.66"/>
    </reaction>
</comment>
<comment type="catalytic activity">
    <reaction evidence="9 10">
        <text>XTP + H2O = XMP + diphosphate + H(+)</text>
        <dbReference type="Rhea" id="RHEA:28610"/>
        <dbReference type="ChEBI" id="CHEBI:15377"/>
        <dbReference type="ChEBI" id="CHEBI:15378"/>
        <dbReference type="ChEBI" id="CHEBI:33019"/>
        <dbReference type="ChEBI" id="CHEBI:57464"/>
        <dbReference type="ChEBI" id="CHEBI:61314"/>
        <dbReference type="EC" id="3.6.1.66"/>
    </reaction>
</comment>
<evidence type="ECO:0000313" key="12">
    <source>
        <dbReference type="EMBL" id="MEA5445744.1"/>
    </source>
</evidence>
<evidence type="ECO:0000256" key="2">
    <source>
        <dbReference type="ARBA" id="ARBA00011738"/>
    </source>
</evidence>
<evidence type="ECO:0000256" key="9">
    <source>
        <dbReference type="ARBA" id="ARBA00052017"/>
    </source>
</evidence>
<dbReference type="NCBIfam" id="TIGR00042">
    <property type="entry name" value="RdgB/HAM1 family non-canonical purine NTP pyrophosphatase"/>
    <property type="match status" value="1"/>
</dbReference>
<dbReference type="InterPro" id="IPR002637">
    <property type="entry name" value="RdgB/HAM1"/>
</dbReference>
<dbReference type="AlphaFoldDB" id="A0AAP6JGK9"/>
<dbReference type="HAMAP" id="MF_01405">
    <property type="entry name" value="Non_canon_purine_NTPase"/>
    <property type="match status" value="1"/>
</dbReference>
<dbReference type="InterPro" id="IPR020922">
    <property type="entry name" value="dITP/XTP_pyrophosphatase"/>
</dbReference>
<keyword evidence="5 10" id="KW-0378">Hydrolase</keyword>
<feature type="binding site" evidence="10">
    <location>
        <position position="42"/>
    </location>
    <ligand>
        <name>Mg(2+)</name>
        <dbReference type="ChEBI" id="CHEBI:18420"/>
    </ligand>
</feature>
<dbReference type="CDD" id="cd00515">
    <property type="entry name" value="HAM1"/>
    <property type="match status" value="1"/>
</dbReference>
<dbReference type="GO" id="GO:0036222">
    <property type="term" value="F:XTP diphosphatase activity"/>
    <property type="evidence" value="ECO:0007669"/>
    <property type="project" value="UniProtKB-UniRule"/>
</dbReference>
<comment type="cofactor">
    <cofactor evidence="10">
        <name>Mg(2+)</name>
        <dbReference type="ChEBI" id="CHEBI:18420"/>
    </cofactor>
    <text evidence="10">Binds 1 Mg(2+) ion per subunit.</text>
</comment>
<dbReference type="PANTHER" id="PTHR11067">
    <property type="entry name" value="INOSINE TRIPHOSPHATE PYROPHOSPHATASE/HAM1 PROTEIN"/>
    <property type="match status" value="1"/>
</dbReference>
<feature type="binding site" evidence="10">
    <location>
        <position position="179"/>
    </location>
    <ligand>
        <name>substrate</name>
    </ligand>
</feature>
<comment type="subunit">
    <text evidence="2 10">Homodimer.</text>
</comment>
<dbReference type="RefSeq" id="WP_346051483.1">
    <property type="nucleotide sequence ID" value="NZ_JAYGII010000014.1"/>
</dbReference>
<dbReference type="SUPFAM" id="SSF52972">
    <property type="entry name" value="ITPase-like"/>
    <property type="match status" value="1"/>
</dbReference>
<dbReference type="GO" id="GO:0046872">
    <property type="term" value="F:metal ion binding"/>
    <property type="evidence" value="ECO:0007669"/>
    <property type="project" value="UniProtKB-KW"/>
</dbReference>
<gene>
    <name evidence="12" type="primary">rdgB</name>
    <name evidence="12" type="ORF">VCB98_07925</name>
</gene>
<evidence type="ECO:0000256" key="1">
    <source>
        <dbReference type="ARBA" id="ARBA00008023"/>
    </source>
</evidence>
<keyword evidence="4 10" id="KW-0547">Nucleotide-binding</keyword>
<protein>
    <recommendedName>
        <fullName evidence="10">dITP/XTP pyrophosphatase</fullName>
        <ecNumber evidence="10">3.6.1.66</ecNumber>
    </recommendedName>
    <alternativeName>
        <fullName evidence="10">Non-canonical purine NTP pyrophosphatase</fullName>
    </alternativeName>
    <alternativeName>
        <fullName evidence="10">Non-standard purine NTP pyrophosphatase</fullName>
    </alternativeName>
    <alternativeName>
        <fullName evidence="10">Nucleoside-triphosphate diphosphatase</fullName>
    </alternativeName>
    <alternativeName>
        <fullName evidence="10">Nucleoside-triphosphate pyrophosphatase</fullName>
        <shortName evidence="10">NTPase</shortName>
    </alternativeName>
</protein>
<reference evidence="12 13" key="1">
    <citation type="submission" date="2023-12" db="EMBL/GenBank/DDBJ databases">
        <title>Whole-genome sequencing of halo(alkali)philic microorganisms from hypersaline lakes.</title>
        <authorList>
            <person name="Sorokin D.Y."/>
            <person name="Merkel A.Y."/>
            <person name="Messina E."/>
            <person name="Yakimov M."/>
        </authorList>
    </citation>
    <scope>NUCLEOTIDE SEQUENCE [LARGE SCALE GENOMIC DNA]</scope>
    <source>
        <strain evidence="12 13">AB-CW1</strain>
    </source>
</reference>
<dbReference type="GO" id="GO:0009117">
    <property type="term" value="P:nucleotide metabolic process"/>
    <property type="evidence" value="ECO:0007669"/>
    <property type="project" value="UniProtKB-KW"/>
</dbReference>
<evidence type="ECO:0000256" key="10">
    <source>
        <dbReference type="HAMAP-Rule" id="MF_01405"/>
    </source>
</evidence>
<keyword evidence="3 10" id="KW-0479">Metal-binding</keyword>
<dbReference type="Pfam" id="PF01725">
    <property type="entry name" value="Ham1p_like"/>
    <property type="match status" value="1"/>
</dbReference>
<evidence type="ECO:0000256" key="7">
    <source>
        <dbReference type="ARBA" id="ARBA00023080"/>
    </source>
</evidence>
<evidence type="ECO:0000313" key="13">
    <source>
        <dbReference type="Proteomes" id="UP001302316"/>
    </source>
</evidence>
<dbReference type="EC" id="3.6.1.66" evidence="10"/>
<evidence type="ECO:0000256" key="5">
    <source>
        <dbReference type="ARBA" id="ARBA00022801"/>
    </source>
</evidence>
<dbReference type="Gene3D" id="3.90.950.10">
    <property type="match status" value="1"/>
</dbReference>